<proteinExistence type="predicted"/>
<protein>
    <submittedName>
        <fullName evidence="2">Malto-oligosyltrehalose synthase</fullName>
    </submittedName>
</protein>
<dbReference type="EMBL" id="BAABBX010000016">
    <property type="protein sequence ID" value="GAA4193953.1"/>
    <property type="molecule type" value="Genomic_DNA"/>
</dbReference>
<dbReference type="CDD" id="cd11336">
    <property type="entry name" value="AmyAc_MTSase"/>
    <property type="match status" value="1"/>
</dbReference>
<dbReference type="SUPFAM" id="SSF51445">
    <property type="entry name" value="(Trans)glycosidases"/>
    <property type="match status" value="1"/>
</dbReference>
<comment type="caution">
    <text evidence="2">The sequence shown here is derived from an EMBL/GenBank/DDBJ whole genome shotgun (WGS) entry which is preliminary data.</text>
</comment>
<dbReference type="NCBIfam" id="TIGR02401">
    <property type="entry name" value="trehalose_TreY"/>
    <property type="match status" value="1"/>
</dbReference>
<gene>
    <name evidence="2" type="primary">treY</name>
    <name evidence="2" type="ORF">GCM10022288_28550</name>
</gene>
<accession>A0ABP8AYZ6</accession>
<evidence type="ECO:0000313" key="2">
    <source>
        <dbReference type="EMBL" id="GAA4193953.1"/>
    </source>
</evidence>
<dbReference type="InterPro" id="IPR006047">
    <property type="entry name" value="GH13_cat_dom"/>
</dbReference>
<sequence>MSSGSRARREFSSVEIVPANSYRLQLSADFTLFDAAAQIPYLRRLGVDWLYLSPLLEAASGSAHGYDVVDHGRVDAARGGAEGLERLAETAHAAGMGVLVDIVPNHMGVGDPAVNPWWRDVLEHGHSSEFADFFDIDWDAGDGRVKTWPDEVNYRRFFAINELAALRVEDPGVFDASHREIARWFAEGLVDGVRVDHPDGLRDPGAYLERLSRAVGGAPIWVEKILEGDERLPPTWPVEGTTGYDALGLVDRVFIDPRGEAELTRVADDATGAPFDWPALAADRKREVARGVLHPDVARIARELGAAVGGGTEAALVEEALVELAAALPVYRTYLPFGREYLDAAAARASAARPGLAAAIARTVAGLTDPGNPGAARFQQTSGMIMAKGVEDSAFYRYPRLTSLNEVGGDPSWFALAPDGFHERQAARAAQLPGTMTALTTHDTKRSEDARARIAALSEVPAEWAALFAELRELTGTGHAPIDELVWQAIIGAWPASAERLVDYALKAAREAGDATSWTAPDEEFEARLAALARSPFENGRVGRIVADFAARIAPAGWSNGLGMKLLQLLSPGMPDVYQGTERWDRSLVDPDNRRPVDYAASSELLARLDDGWLPPVDDSGAAKLLVVSRALRLRRDRPELLQGYAPVRADGPRADHLIGVDRGGAAALATRLPLGLQAAGGWDGDTVVELHGRDELTGQRFDGRVPLGTVFARYPVALVVTA</sequence>
<dbReference type="InterPro" id="IPR017853">
    <property type="entry name" value="GH"/>
</dbReference>
<evidence type="ECO:0000313" key="3">
    <source>
        <dbReference type="Proteomes" id="UP001500213"/>
    </source>
</evidence>
<dbReference type="Pfam" id="PF00128">
    <property type="entry name" value="Alpha-amylase"/>
    <property type="match status" value="1"/>
</dbReference>
<dbReference type="PANTHER" id="PTHR10357">
    <property type="entry name" value="ALPHA-AMYLASE FAMILY MEMBER"/>
    <property type="match status" value="1"/>
</dbReference>
<dbReference type="SMART" id="SM00642">
    <property type="entry name" value="Aamy"/>
    <property type="match status" value="1"/>
</dbReference>
<name>A0ABP8AYZ6_9MICO</name>
<organism evidence="2 3">
    <name type="scientific">Gryllotalpicola kribbensis</name>
    <dbReference type="NCBI Taxonomy" id="993084"/>
    <lineage>
        <taxon>Bacteria</taxon>
        <taxon>Bacillati</taxon>
        <taxon>Actinomycetota</taxon>
        <taxon>Actinomycetes</taxon>
        <taxon>Micrococcales</taxon>
        <taxon>Microbacteriaceae</taxon>
        <taxon>Gryllotalpicola</taxon>
    </lineage>
</organism>
<feature type="domain" description="Glycosyl hydrolase family 13 catalytic" evidence="1">
    <location>
        <begin position="15"/>
        <end position="388"/>
    </location>
</feature>
<dbReference type="PANTHER" id="PTHR10357:SF216">
    <property type="entry name" value="MALTOOLIGOSYL TREHALOSE SYNTHASE-RELATED"/>
    <property type="match status" value="1"/>
</dbReference>
<reference evidence="3" key="1">
    <citation type="journal article" date="2019" name="Int. J. Syst. Evol. Microbiol.">
        <title>The Global Catalogue of Microorganisms (GCM) 10K type strain sequencing project: providing services to taxonomists for standard genome sequencing and annotation.</title>
        <authorList>
            <consortium name="The Broad Institute Genomics Platform"/>
            <consortium name="The Broad Institute Genome Sequencing Center for Infectious Disease"/>
            <person name="Wu L."/>
            <person name="Ma J."/>
        </authorList>
    </citation>
    <scope>NUCLEOTIDE SEQUENCE [LARGE SCALE GENOMIC DNA]</scope>
    <source>
        <strain evidence="3">JCM 17593</strain>
    </source>
</reference>
<evidence type="ECO:0000259" key="1">
    <source>
        <dbReference type="SMART" id="SM00642"/>
    </source>
</evidence>
<dbReference type="InterPro" id="IPR012767">
    <property type="entry name" value="Trehalose_TreY"/>
</dbReference>
<dbReference type="Gene3D" id="3.20.20.80">
    <property type="entry name" value="Glycosidases"/>
    <property type="match status" value="4"/>
</dbReference>
<dbReference type="Proteomes" id="UP001500213">
    <property type="component" value="Unassembled WGS sequence"/>
</dbReference>
<keyword evidence="3" id="KW-1185">Reference proteome</keyword>